<sequence length="337" mass="37967">MFGQEKENTLTSAEISGLWFQYQGDSMAICVYKHFLHIVEDKKIKPILEMALHLAETHITKITGFLEKGNFQIPKGFTEKDVNLTAPRLFSDEFILFYTYIMTIHGLTAYGLAITNAERKDIQDYFFECTASSKELFQKIVILAKSRNIFSVVPTVPSPAGVEFTDTTGIIENLIGDKRPLNSSEISNLFFNSRKTGFIRSLSLGFSQVASSEEVRNFMLKNVKLAGKDADSFDKILQNDNLPIPEKWDSEITDSTKSPFSDKLMMFHAGFLVNSALSYYGAGLGSSLRSDIILNYQQVFINAMKAGGIVYHIMVKHGWFEKIPETIDRKGLAKRSD</sequence>
<comment type="caution">
    <text evidence="1">The sequence shown here is derived from an EMBL/GenBank/DDBJ whole genome shotgun (WGS) entry which is preliminary data.</text>
</comment>
<name>A0ABS7K1J9_9BACI</name>
<dbReference type="InterPro" id="IPR021617">
    <property type="entry name" value="DUF3231"/>
</dbReference>
<dbReference type="EMBL" id="JACWFH010000007">
    <property type="protein sequence ID" value="MBY0096123.1"/>
    <property type="molecule type" value="Genomic_DNA"/>
</dbReference>
<reference evidence="1 2" key="1">
    <citation type="submission" date="2020-07" db="EMBL/GenBank/DDBJ databases">
        <title>Fungal Genomes of the International Space Station.</title>
        <authorList>
            <person name="Seuylemezian A."/>
            <person name="Singh N.K."/>
            <person name="Wood J."/>
            <person name="Venkateswaran K."/>
        </authorList>
    </citation>
    <scope>NUCLEOTIDE SEQUENCE [LARGE SCALE GENOMIC DNA]</scope>
    <source>
        <strain evidence="1 2">PL-B2</strain>
    </source>
</reference>
<dbReference type="Pfam" id="PF11553">
    <property type="entry name" value="DUF3231"/>
    <property type="match status" value="2"/>
</dbReference>
<evidence type="ECO:0000313" key="2">
    <source>
        <dbReference type="Proteomes" id="UP000769780"/>
    </source>
</evidence>
<dbReference type="InterPro" id="IPR012347">
    <property type="entry name" value="Ferritin-like"/>
</dbReference>
<keyword evidence="2" id="KW-1185">Reference proteome</keyword>
<evidence type="ECO:0000313" key="1">
    <source>
        <dbReference type="EMBL" id="MBY0096123.1"/>
    </source>
</evidence>
<accession>A0ABS7K1J9</accession>
<gene>
    <name evidence="1" type="ORF">H0185_04810</name>
</gene>
<proteinExistence type="predicted"/>
<organism evidence="1 2">
    <name type="scientific">Mesobacillus maritimus</name>
    <dbReference type="NCBI Taxonomy" id="1643336"/>
    <lineage>
        <taxon>Bacteria</taxon>
        <taxon>Bacillati</taxon>
        <taxon>Bacillota</taxon>
        <taxon>Bacilli</taxon>
        <taxon>Bacillales</taxon>
        <taxon>Bacillaceae</taxon>
        <taxon>Mesobacillus</taxon>
    </lineage>
</organism>
<dbReference type="Proteomes" id="UP000769780">
    <property type="component" value="Unassembled WGS sequence"/>
</dbReference>
<protein>
    <submittedName>
        <fullName evidence="1">DUF3231 family protein</fullName>
    </submittedName>
</protein>
<dbReference type="RefSeq" id="WP_221871698.1">
    <property type="nucleotide sequence ID" value="NZ_JACWFH010000007.1"/>
</dbReference>
<dbReference type="Gene3D" id="1.20.1260.10">
    <property type="match status" value="2"/>
</dbReference>